<evidence type="ECO:0008006" key="4">
    <source>
        <dbReference type="Google" id="ProtNLM"/>
    </source>
</evidence>
<comment type="caution">
    <text evidence="2">The sequence shown here is derived from an EMBL/GenBank/DDBJ whole genome shotgun (WGS) entry which is preliminary data.</text>
</comment>
<accession>A0A837DFT1</accession>
<evidence type="ECO:0000313" key="2">
    <source>
        <dbReference type="EMBL" id="KHF46142.1"/>
    </source>
</evidence>
<feature type="transmembrane region" description="Helical" evidence="1">
    <location>
        <begin position="21"/>
        <end position="43"/>
    </location>
</feature>
<dbReference type="Pfam" id="PF14155">
    <property type="entry name" value="DUF4307"/>
    <property type="match status" value="1"/>
</dbReference>
<reference evidence="2 3" key="1">
    <citation type="submission" date="2014-10" db="EMBL/GenBank/DDBJ databases">
        <title>Genome sequence of Micropolyspora internatus JCM3315.</title>
        <authorList>
            <person name="Shin S.-K."/>
            <person name="Yi H."/>
        </authorList>
    </citation>
    <scope>NUCLEOTIDE SEQUENCE [LARGE SCALE GENOMIC DNA]</scope>
    <source>
        <strain evidence="2 3">JCM 3315</strain>
    </source>
</reference>
<gene>
    <name evidence="2" type="ORF">MINT15_04430</name>
</gene>
<dbReference type="AlphaFoldDB" id="A0A837DFT1"/>
<dbReference type="EMBL" id="JRZE01000001">
    <property type="protein sequence ID" value="KHF46142.1"/>
    <property type="molecule type" value="Genomic_DNA"/>
</dbReference>
<evidence type="ECO:0000256" key="1">
    <source>
        <dbReference type="SAM" id="Phobius"/>
    </source>
</evidence>
<evidence type="ECO:0000313" key="3">
    <source>
        <dbReference type="Proteomes" id="UP000030848"/>
    </source>
</evidence>
<dbReference type="Proteomes" id="UP000030848">
    <property type="component" value="Unassembled WGS sequence"/>
</dbReference>
<dbReference type="InterPro" id="IPR025443">
    <property type="entry name" value="DUF4307"/>
</dbReference>
<organism evidence="2 3">
    <name type="scientific">Saccharomonospora viridis</name>
    <dbReference type="NCBI Taxonomy" id="1852"/>
    <lineage>
        <taxon>Bacteria</taxon>
        <taxon>Bacillati</taxon>
        <taxon>Actinomycetota</taxon>
        <taxon>Actinomycetes</taxon>
        <taxon>Pseudonocardiales</taxon>
        <taxon>Pseudonocardiaceae</taxon>
        <taxon>Saccharomonospora</taxon>
    </lineage>
</organism>
<protein>
    <recommendedName>
        <fullName evidence="4">DUF4307 domain-containing protein</fullName>
    </recommendedName>
</protein>
<keyword evidence="1" id="KW-1133">Transmembrane helix</keyword>
<proteinExistence type="predicted"/>
<keyword evidence="1" id="KW-0812">Transmembrane</keyword>
<name>A0A837DFT1_9PSEU</name>
<sequence>MEERYGSAWKRSAGPRLRLRGFRAWLVGIVAVVTLTLGGYLVYAQFFATPIEGQRVAYTELPGNAMEVTVDVIRDDPARPAVCVVRVRDITGAEGGRKEIYVPPGVGRLNTVVQSIEQPVGADVYGCSYDVPEYLSTPERPTE</sequence>
<keyword evidence="1" id="KW-0472">Membrane</keyword>